<gene>
    <name evidence="2" type="ORF">X798_06603</name>
</gene>
<reference evidence="2 3" key="1">
    <citation type="submission" date="2015-12" db="EMBL/GenBank/DDBJ databases">
        <title>Draft genome of the nematode, Onchocerca flexuosa.</title>
        <authorList>
            <person name="Mitreva M."/>
        </authorList>
    </citation>
    <scope>NUCLEOTIDE SEQUENCE [LARGE SCALE GENOMIC DNA]</scope>
    <source>
        <strain evidence="2">Red Deer</strain>
    </source>
</reference>
<dbReference type="AlphaFoldDB" id="A0A238BP27"/>
<evidence type="ECO:0000313" key="2">
    <source>
        <dbReference type="EMBL" id="OZC06410.1"/>
    </source>
</evidence>
<dbReference type="Proteomes" id="UP000242913">
    <property type="component" value="Unassembled WGS sequence"/>
</dbReference>
<protein>
    <submittedName>
        <fullName evidence="2">Uncharacterized protein</fullName>
    </submittedName>
</protein>
<dbReference type="EMBL" id="KZ270118">
    <property type="protein sequence ID" value="OZC06410.1"/>
    <property type="molecule type" value="Genomic_DNA"/>
</dbReference>
<sequence>LVVLQELRRALCQVQNVSTHATRKAGELKRSKKVTTNVKTNVIVNTDSPKLTAEDLRSSEVSANYWHRLDEQLHIQSGRKARLSIRLAKLNEEVAEKEEDYLALKHYISGEESTEYLSKSEMNANKDFER</sequence>
<evidence type="ECO:0000256" key="1">
    <source>
        <dbReference type="SAM" id="Coils"/>
    </source>
</evidence>
<feature type="coiled-coil region" evidence="1">
    <location>
        <begin position="80"/>
        <end position="107"/>
    </location>
</feature>
<name>A0A238BP27_9BILA</name>
<keyword evidence="1" id="KW-0175">Coiled coil</keyword>
<proteinExistence type="predicted"/>
<accession>A0A238BP27</accession>
<keyword evidence="3" id="KW-1185">Reference proteome</keyword>
<evidence type="ECO:0000313" key="3">
    <source>
        <dbReference type="Proteomes" id="UP000242913"/>
    </source>
</evidence>
<feature type="non-terminal residue" evidence="2">
    <location>
        <position position="1"/>
    </location>
</feature>
<organism evidence="2 3">
    <name type="scientific">Onchocerca flexuosa</name>
    <dbReference type="NCBI Taxonomy" id="387005"/>
    <lineage>
        <taxon>Eukaryota</taxon>
        <taxon>Metazoa</taxon>
        <taxon>Ecdysozoa</taxon>
        <taxon>Nematoda</taxon>
        <taxon>Chromadorea</taxon>
        <taxon>Rhabditida</taxon>
        <taxon>Spirurina</taxon>
        <taxon>Spiruromorpha</taxon>
        <taxon>Filarioidea</taxon>
        <taxon>Onchocercidae</taxon>
        <taxon>Onchocerca</taxon>
    </lineage>
</organism>
<dbReference type="OrthoDB" id="5843220at2759"/>